<keyword evidence="3" id="KW-0804">Transcription</keyword>
<dbReference type="GO" id="GO:0000976">
    <property type="term" value="F:transcription cis-regulatory region binding"/>
    <property type="evidence" value="ECO:0007669"/>
    <property type="project" value="TreeGrafter"/>
</dbReference>
<dbReference type="AlphaFoldDB" id="A0A9D1QMZ0"/>
<proteinExistence type="predicted"/>
<evidence type="ECO:0000313" key="5">
    <source>
        <dbReference type="EMBL" id="HIW70142.1"/>
    </source>
</evidence>
<dbReference type="Pfam" id="PF13377">
    <property type="entry name" value="Peripla_BP_3"/>
    <property type="match status" value="1"/>
</dbReference>
<dbReference type="PANTHER" id="PTHR30146:SF154">
    <property type="entry name" value="TRANSCRIPTION REGULATOR, MEMBER OF GALR FAMILY"/>
    <property type="match status" value="1"/>
</dbReference>
<dbReference type="InterPro" id="IPR010982">
    <property type="entry name" value="Lambda_DNA-bd_dom_sf"/>
</dbReference>
<dbReference type="Gene3D" id="3.40.50.2300">
    <property type="match status" value="2"/>
</dbReference>
<dbReference type="GO" id="GO:0003700">
    <property type="term" value="F:DNA-binding transcription factor activity"/>
    <property type="evidence" value="ECO:0007669"/>
    <property type="project" value="TreeGrafter"/>
</dbReference>
<protein>
    <submittedName>
        <fullName evidence="5">LacI family transcriptional regulator</fullName>
    </submittedName>
</protein>
<dbReference type="InterPro" id="IPR000843">
    <property type="entry name" value="HTH_LacI"/>
</dbReference>
<dbReference type="SUPFAM" id="SSF53822">
    <property type="entry name" value="Periplasmic binding protein-like I"/>
    <property type="match status" value="1"/>
</dbReference>
<dbReference type="Proteomes" id="UP000886878">
    <property type="component" value="Unassembled WGS sequence"/>
</dbReference>
<name>A0A9D1QMZ0_9LACO</name>
<gene>
    <name evidence="5" type="ORF">H9876_01990</name>
</gene>
<dbReference type="CDD" id="cd01392">
    <property type="entry name" value="HTH_LacI"/>
    <property type="match status" value="1"/>
</dbReference>
<dbReference type="PROSITE" id="PS00356">
    <property type="entry name" value="HTH_LACI_1"/>
    <property type="match status" value="1"/>
</dbReference>
<evidence type="ECO:0000256" key="1">
    <source>
        <dbReference type="ARBA" id="ARBA00023015"/>
    </source>
</evidence>
<keyword evidence="2" id="KW-0238">DNA-binding</keyword>
<evidence type="ECO:0000256" key="2">
    <source>
        <dbReference type="ARBA" id="ARBA00023125"/>
    </source>
</evidence>
<reference evidence="5" key="2">
    <citation type="submission" date="2021-04" db="EMBL/GenBank/DDBJ databases">
        <authorList>
            <person name="Gilroy R."/>
        </authorList>
    </citation>
    <scope>NUCLEOTIDE SEQUENCE</scope>
    <source>
        <strain evidence="5">ChiHejej3B27-2180</strain>
    </source>
</reference>
<dbReference type="InterPro" id="IPR028082">
    <property type="entry name" value="Peripla_BP_I"/>
</dbReference>
<sequence>MIDRVTIKDVANKAGVSVTTVSRIINGHYEKMRPETREKVEQAIKELHFFPTASARRLRTRESHTVGVLVGDIGNVFSTLLAKGIGDVLQPFGYDIVLMNTNNSLLTEKRSLERLYELQVDGIIVQPDSRFYHQFSSVVNRNIPLVIVDREVDDLPVNVSMVTSANRDACYRVGKIIKSRGYDNILAISAHFAQASGQIPRISGLQSAANDFNLSFHNIETRGHDRQWLSAVFPQQLAKLRGRTAVISLMGPVLFDILSICRQRHLSFPRDFGLISFDDWSWSQYVNDGVYLLKQDMELMGNIAAHQLLSQIKSGESSGSTTILPVSVVDHPSL</sequence>
<dbReference type="SUPFAM" id="SSF47413">
    <property type="entry name" value="lambda repressor-like DNA-binding domains"/>
    <property type="match status" value="1"/>
</dbReference>
<dbReference type="PROSITE" id="PS50932">
    <property type="entry name" value="HTH_LACI_2"/>
    <property type="match status" value="1"/>
</dbReference>
<evidence type="ECO:0000313" key="6">
    <source>
        <dbReference type="Proteomes" id="UP000886878"/>
    </source>
</evidence>
<dbReference type="InterPro" id="IPR046335">
    <property type="entry name" value="LacI/GalR-like_sensor"/>
</dbReference>
<feature type="domain" description="HTH lacI-type" evidence="4">
    <location>
        <begin position="5"/>
        <end position="60"/>
    </location>
</feature>
<evidence type="ECO:0000256" key="3">
    <source>
        <dbReference type="ARBA" id="ARBA00023163"/>
    </source>
</evidence>
<dbReference type="Gene3D" id="1.10.260.40">
    <property type="entry name" value="lambda repressor-like DNA-binding domains"/>
    <property type="match status" value="1"/>
</dbReference>
<dbReference type="SMART" id="SM00354">
    <property type="entry name" value="HTH_LACI"/>
    <property type="match status" value="1"/>
</dbReference>
<dbReference type="EMBL" id="DXGK01000037">
    <property type="protein sequence ID" value="HIW70142.1"/>
    <property type="molecule type" value="Genomic_DNA"/>
</dbReference>
<dbReference type="PANTHER" id="PTHR30146">
    <property type="entry name" value="LACI-RELATED TRANSCRIPTIONAL REPRESSOR"/>
    <property type="match status" value="1"/>
</dbReference>
<evidence type="ECO:0000259" key="4">
    <source>
        <dbReference type="PROSITE" id="PS50932"/>
    </source>
</evidence>
<reference evidence="5" key="1">
    <citation type="journal article" date="2021" name="PeerJ">
        <title>Extensive microbial diversity within the chicken gut microbiome revealed by metagenomics and culture.</title>
        <authorList>
            <person name="Gilroy R."/>
            <person name="Ravi A."/>
            <person name="Getino M."/>
            <person name="Pursley I."/>
            <person name="Horton D.L."/>
            <person name="Alikhan N.F."/>
            <person name="Baker D."/>
            <person name="Gharbi K."/>
            <person name="Hall N."/>
            <person name="Watson M."/>
            <person name="Adriaenssens E.M."/>
            <person name="Foster-Nyarko E."/>
            <person name="Jarju S."/>
            <person name="Secka A."/>
            <person name="Antonio M."/>
            <person name="Oren A."/>
            <person name="Chaudhuri R.R."/>
            <person name="La Ragione R."/>
            <person name="Hildebrand F."/>
            <person name="Pallen M.J."/>
        </authorList>
    </citation>
    <scope>NUCLEOTIDE SEQUENCE</scope>
    <source>
        <strain evidence="5">ChiHejej3B27-2180</strain>
    </source>
</reference>
<dbReference type="Pfam" id="PF00356">
    <property type="entry name" value="LacI"/>
    <property type="match status" value="1"/>
</dbReference>
<dbReference type="PRINTS" id="PR00036">
    <property type="entry name" value="HTHLACI"/>
</dbReference>
<accession>A0A9D1QMZ0</accession>
<organism evidence="5 6">
    <name type="scientific">Candidatus Limosilactobacillus merdipullorum</name>
    <dbReference type="NCBI Taxonomy" id="2838653"/>
    <lineage>
        <taxon>Bacteria</taxon>
        <taxon>Bacillati</taxon>
        <taxon>Bacillota</taxon>
        <taxon>Bacilli</taxon>
        <taxon>Lactobacillales</taxon>
        <taxon>Lactobacillaceae</taxon>
        <taxon>Limosilactobacillus</taxon>
    </lineage>
</organism>
<keyword evidence="1" id="KW-0805">Transcription regulation</keyword>
<comment type="caution">
    <text evidence="5">The sequence shown here is derived from an EMBL/GenBank/DDBJ whole genome shotgun (WGS) entry which is preliminary data.</text>
</comment>